<evidence type="ECO:0000313" key="7">
    <source>
        <dbReference type="EMBL" id="QKJ57657.1"/>
    </source>
</evidence>
<comment type="similarity">
    <text evidence="2">Belongs to the fimbrial protein family.</text>
</comment>
<keyword evidence="4" id="KW-0281">Fimbrium</keyword>
<proteinExistence type="inferred from homology"/>
<feature type="chain" id="PRO_5042028993" evidence="5">
    <location>
        <begin position="24"/>
        <end position="364"/>
    </location>
</feature>
<evidence type="ECO:0000256" key="4">
    <source>
        <dbReference type="ARBA" id="ARBA00023263"/>
    </source>
</evidence>
<dbReference type="InterPro" id="IPR000259">
    <property type="entry name" value="Adhesion_dom_fimbrial"/>
</dbReference>
<evidence type="ECO:0000256" key="5">
    <source>
        <dbReference type="SAM" id="SignalP"/>
    </source>
</evidence>
<dbReference type="Proteomes" id="UP000503464">
    <property type="component" value="Chromosome"/>
</dbReference>
<dbReference type="PROSITE" id="PS51257">
    <property type="entry name" value="PROKAR_LIPOPROTEIN"/>
    <property type="match status" value="1"/>
</dbReference>
<protein>
    <submittedName>
        <fullName evidence="7">Type 1 fimbrial protein</fullName>
    </submittedName>
</protein>
<reference evidence="8" key="1">
    <citation type="submission" date="2020-03" db="EMBL/GenBank/DDBJ databases">
        <title>Genome sequences of seven Enterobacteriaceae strains isolated from Canadian wastewater treatment facilities.</title>
        <authorList>
            <person name="Huang H."/>
            <person name="Chmara J.T."/>
            <person name="Duceppe M.-O."/>
        </authorList>
    </citation>
    <scope>NUCLEOTIDE SEQUENCE [LARGE SCALE GENOMIC DNA]</scope>
    <source>
        <strain evidence="8">Biosolid 3</strain>
    </source>
</reference>
<dbReference type="AlphaFoldDB" id="A0AAE7EFP1"/>
<accession>A0AAE7EFP1</accession>
<evidence type="ECO:0000256" key="3">
    <source>
        <dbReference type="ARBA" id="ARBA00022729"/>
    </source>
</evidence>
<dbReference type="SUPFAM" id="SSF49401">
    <property type="entry name" value="Bacterial adhesins"/>
    <property type="match status" value="1"/>
</dbReference>
<dbReference type="PANTHER" id="PTHR33420">
    <property type="entry name" value="FIMBRIAL SUBUNIT ELFA-RELATED"/>
    <property type="match status" value="1"/>
</dbReference>
<dbReference type="InterPro" id="IPR036937">
    <property type="entry name" value="Adhesion_dom_fimbrial_sf"/>
</dbReference>
<dbReference type="Gene3D" id="2.60.40.1090">
    <property type="entry name" value="Fimbrial-type adhesion domain"/>
    <property type="match status" value="1"/>
</dbReference>
<keyword evidence="3 5" id="KW-0732">Signal</keyword>
<comment type="subcellular location">
    <subcellularLocation>
        <location evidence="1">Fimbrium</location>
    </subcellularLocation>
</comment>
<evidence type="ECO:0000313" key="8">
    <source>
        <dbReference type="Proteomes" id="UP000503464"/>
    </source>
</evidence>
<dbReference type="EMBL" id="CP054160">
    <property type="protein sequence ID" value="QKJ57657.1"/>
    <property type="molecule type" value="Genomic_DNA"/>
</dbReference>
<dbReference type="RefSeq" id="WP_173408695.1">
    <property type="nucleotide sequence ID" value="NZ_CP054160.3"/>
</dbReference>
<organism evidence="7 8">
    <name type="scientific">Serratia fonticola</name>
    <dbReference type="NCBI Taxonomy" id="47917"/>
    <lineage>
        <taxon>Bacteria</taxon>
        <taxon>Pseudomonadati</taxon>
        <taxon>Pseudomonadota</taxon>
        <taxon>Gammaproteobacteria</taxon>
        <taxon>Enterobacterales</taxon>
        <taxon>Yersiniaceae</taxon>
        <taxon>Serratia</taxon>
    </lineage>
</organism>
<sequence length="364" mass="39183">MKIFRYLMITLGALVSFTQCAHALTSCQLPAGLPMVYNVPLAPLNITVGPDMPVGTVVYRLNFNHPRINGFLCPPGEQFNLPQRLDYINLPMPLSSWNGTPFPGKVYNTSVPGIGVVAWSDINNQALPTIAYTTSNVNSFYVSINVVLSFIKIGPVSPGVITASSLPSIFLEFAPDPTLTGMPQRIYNLSYSGSINVVSQTCTTPDVNVPLGSYETSTFTSKGTVTAWRDASIELKDCPRFYGYYNDTSYNTSAGAGATTTGTAVPNLLTTKITPQNTVWDTTKGIMNVTSSTSSATGVGIQLGWGDSSGSPQPINFNQNFNFNPGNSSLKSFKIPLSARYYQTGNTVTPGRADGKVTFTISYY</sequence>
<dbReference type="InterPro" id="IPR050263">
    <property type="entry name" value="Bact_Fimbrial_Adh_Pro"/>
</dbReference>
<name>A0AAE7EFP1_SERFO</name>
<gene>
    <name evidence="7" type="ORF">G9399_03715</name>
</gene>
<dbReference type="PANTHER" id="PTHR33420:SF12">
    <property type="entry name" value="FIMBRIN-LIKE PROTEIN FIMI-RELATED"/>
    <property type="match status" value="1"/>
</dbReference>
<dbReference type="Gene3D" id="2.60.40.3310">
    <property type="match status" value="1"/>
</dbReference>
<evidence type="ECO:0000259" key="6">
    <source>
        <dbReference type="Pfam" id="PF00419"/>
    </source>
</evidence>
<dbReference type="GO" id="GO:0043709">
    <property type="term" value="P:cell adhesion involved in single-species biofilm formation"/>
    <property type="evidence" value="ECO:0007669"/>
    <property type="project" value="TreeGrafter"/>
</dbReference>
<feature type="signal peptide" evidence="5">
    <location>
        <begin position="1"/>
        <end position="23"/>
    </location>
</feature>
<dbReference type="Pfam" id="PF00419">
    <property type="entry name" value="Fimbrial"/>
    <property type="match status" value="1"/>
</dbReference>
<feature type="domain" description="Fimbrial-type adhesion" evidence="6">
    <location>
        <begin position="191"/>
        <end position="363"/>
    </location>
</feature>
<dbReference type="InterPro" id="IPR008966">
    <property type="entry name" value="Adhesion_dom_sf"/>
</dbReference>
<evidence type="ECO:0000256" key="1">
    <source>
        <dbReference type="ARBA" id="ARBA00004561"/>
    </source>
</evidence>
<evidence type="ECO:0000256" key="2">
    <source>
        <dbReference type="ARBA" id="ARBA00006671"/>
    </source>
</evidence>
<dbReference type="GO" id="GO:0009289">
    <property type="term" value="C:pilus"/>
    <property type="evidence" value="ECO:0007669"/>
    <property type="project" value="UniProtKB-SubCell"/>
</dbReference>